<evidence type="ECO:0000256" key="2">
    <source>
        <dbReference type="ARBA" id="ARBA00023284"/>
    </source>
</evidence>
<sequence>MNRLHGPKERWTVLSLGLAGLAAFLAFAQARSGWAAPPANGGSSGIKVGDRLPDVLVIGAGGKPVRLTQTGAQVKLISIVPQLNTPVCDEQTHRFSEQRGSLDPKVQVITLSTNSADDQAAFAKKARIGNITFLSDAPGYEFGRTTGLLLSPYKILHRAVLVVDRDNVIRHLQLVPMGELPNFDAAYEAAGKLLPRP</sequence>
<name>A0AA86T1B5_9BACT</name>
<dbReference type="InterPro" id="IPR013766">
    <property type="entry name" value="Thioredoxin_domain"/>
</dbReference>
<reference evidence="4" key="1">
    <citation type="submission" date="2022-10" db="EMBL/GenBank/DDBJ databases">
        <authorList>
            <person name="Koch H."/>
        </authorList>
    </citation>
    <scope>NUCLEOTIDE SEQUENCE</scope>
    <source>
        <strain evidence="4">DNF</strain>
    </source>
</reference>
<protein>
    <submittedName>
        <fullName evidence="4">Redoxin domain-containing protein</fullName>
    </submittedName>
</protein>
<feature type="domain" description="Thioredoxin" evidence="3">
    <location>
        <begin position="46"/>
        <end position="195"/>
    </location>
</feature>
<dbReference type="GO" id="GO:0016491">
    <property type="term" value="F:oxidoreductase activity"/>
    <property type="evidence" value="ECO:0007669"/>
    <property type="project" value="InterPro"/>
</dbReference>
<proteinExistence type="predicted"/>
<gene>
    <name evidence="4" type="ORF">DNFV4_00380</name>
</gene>
<dbReference type="Gene3D" id="3.40.30.10">
    <property type="entry name" value="Glutaredoxin"/>
    <property type="match status" value="1"/>
</dbReference>
<dbReference type="EMBL" id="OX365700">
    <property type="protein sequence ID" value="CAI4029960.1"/>
    <property type="molecule type" value="Genomic_DNA"/>
</dbReference>
<organism evidence="4 5">
    <name type="scientific">Nitrospira tepida</name>
    <dbReference type="NCBI Taxonomy" id="2973512"/>
    <lineage>
        <taxon>Bacteria</taxon>
        <taxon>Pseudomonadati</taxon>
        <taxon>Nitrospirota</taxon>
        <taxon>Nitrospiria</taxon>
        <taxon>Nitrospirales</taxon>
        <taxon>Nitrospiraceae</taxon>
        <taxon>Nitrospira</taxon>
    </lineage>
</organism>
<evidence type="ECO:0000259" key="3">
    <source>
        <dbReference type="PROSITE" id="PS51352"/>
    </source>
</evidence>
<dbReference type="RefSeq" id="WP_289266973.1">
    <property type="nucleotide sequence ID" value="NZ_OX365700.1"/>
</dbReference>
<dbReference type="KEGG" id="nti:DNFV4_00380"/>
<evidence type="ECO:0000313" key="5">
    <source>
        <dbReference type="Proteomes" id="UP001179121"/>
    </source>
</evidence>
<dbReference type="PROSITE" id="PS51352">
    <property type="entry name" value="THIOREDOXIN_2"/>
    <property type="match status" value="1"/>
</dbReference>
<dbReference type="PANTHER" id="PTHR43110">
    <property type="entry name" value="THIOL PEROXIDASE"/>
    <property type="match status" value="1"/>
</dbReference>
<dbReference type="SUPFAM" id="SSF52833">
    <property type="entry name" value="Thioredoxin-like"/>
    <property type="match status" value="1"/>
</dbReference>
<keyword evidence="2" id="KW-0676">Redox-active center</keyword>
<dbReference type="PANTHER" id="PTHR43110:SF1">
    <property type="entry name" value="THIOL PEROXIDASE"/>
    <property type="match status" value="1"/>
</dbReference>
<keyword evidence="5" id="KW-1185">Reference proteome</keyword>
<keyword evidence="1" id="KW-1015">Disulfide bond</keyword>
<dbReference type="InterPro" id="IPR013740">
    <property type="entry name" value="Redoxin"/>
</dbReference>
<dbReference type="AlphaFoldDB" id="A0AA86T1B5"/>
<evidence type="ECO:0000256" key="1">
    <source>
        <dbReference type="ARBA" id="ARBA00023157"/>
    </source>
</evidence>
<dbReference type="Proteomes" id="UP001179121">
    <property type="component" value="Chromosome"/>
</dbReference>
<evidence type="ECO:0000313" key="4">
    <source>
        <dbReference type="EMBL" id="CAI4029960.1"/>
    </source>
</evidence>
<accession>A0AA86T1B5</accession>
<dbReference type="Pfam" id="PF08534">
    <property type="entry name" value="Redoxin"/>
    <property type="match status" value="1"/>
</dbReference>
<dbReference type="InterPro" id="IPR036249">
    <property type="entry name" value="Thioredoxin-like_sf"/>
</dbReference>
<dbReference type="InterPro" id="IPR050455">
    <property type="entry name" value="Tpx_Peroxidase_subfamily"/>
</dbReference>